<evidence type="ECO:0000259" key="8">
    <source>
        <dbReference type="Pfam" id="PF02771"/>
    </source>
</evidence>
<dbReference type="Pfam" id="PF00441">
    <property type="entry name" value="Acyl-CoA_dh_1"/>
    <property type="match status" value="1"/>
</dbReference>
<keyword evidence="4 5" id="KW-0274">FAD</keyword>
<feature type="domain" description="Acyl-CoA dehydrogenase/oxidase C-terminal" evidence="6">
    <location>
        <begin position="228"/>
        <end position="376"/>
    </location>
</feature>
<reference evidence="10" key="1">
    <citation type="journal article" date="2022" name="Int. J. Syst. Evol. Microbiol.">
        <title>Anaeromyxobacter oryzae sp. nov., Anaeromyxobacter diazotrophicus sp. nov. and Anaeromyxobacter paludicola sp. nov., isolated from paddy soils.</title>
        <authorList>
            <person name="Itoh H."/>
            <person name="Xu Z."/>
            <person name="Mise K."/>
            <person name="Masuda Y."/>
            <person name="Ushijima N."/>
            <person name="Hayakawa C."/>
            <person name="Shiratori Y."/>
            <person name="Senoo K."/>
        </authorList>
    </citation>
    <scope>NUCLEOTIDE SEQUENCE [LARGE SCALE GENOMIC DNA]</scope>
    <source>
        <strain evidence="10">Red630</strain>
    </source>
</reference>
<evidence type="ECO:0000256" key="3">
    <source>
        <dbReference type="ARBA" id="ARBA00022630"/>
    </source>
</evidence>
<comment type="similarity">
    <text evidence="2 5">Belongs to the acyl-CoA dehydrogenase family.</text>
</comment>
<dbReference type="InterPro" id="IPR006089">
    <property type="entry name" value="Acyl-CoA_DH_CS"/>
</dbReference>
<dbReference type="InterPro" id="IPR013786">
    <property type="entry name" value="AcylCoA_DH/ox_N"/>
</dbReference>
<organism evidence="9 10">
    <name type="scientific">Anaeromyxobacter paludicola</name>
    <dbReference type="NCBI Taxonomy" id="2918171"/>
    <lineage>
        <taxon>Bacteria</taxon>
        <taxon>Pseudomonadati</taxon>
        <taxon>Myxococcota</taxon>
        <taxon>Myxococcia</taxon>
        <taxon>Myxococcales</taxon>
        <taxon>Cystobacterineae</taxon>
        <taxon>Anaeromyxobacteraceae</taxon>
        <taxon>Anaeromyxobacter</taxon>
    </lineage>
</organism>
<evidence type="ECO:0000256" key="2">
    <source>
        <dbReference type="ARBA" id="ARBA00009347"/>
    </source>
</evidence>
<dbReference type="RefSeq" id="WP_248344429.1">
    <property type="nucleotide sequence ID" value="NZ_AP025592.1"/>
</dbReference>
<keyword evidence="5" id="KW-0560">Oxidoreductase</keyword>
<feature type="domain" description="Acyl-CoA dehydrogenase/oxidase N-terminal" evidence="8">
    <location>
        <begin position="6"/>
        <end position="116"/>
    </location>
</feature>
<dbReference type="EMBL" id="AP025592">
    <property type="protein sequence ID" value="BDG07622.1"/>
    <property type="molecule type" value="Genomic_DNA"/>
</dbReference>
<comment type="cofactor">
    <cofactor evidence="1 5">
        <name>FAD</name>
        <dbReference type="ChEBI" id="CHEBI:57692"/>
    </cofactor>
</comment>
<sequence length="380" mass="39859">MLFEPSEAQRAIEALARRFAEERLRPGAGRRDREGRFPREEIAALAELGLLAVNVPEALGGAGAGPVAYALALAEIAWGDCAVAVTMAVTNMVGEVIARFGTGPQRERYCPGLASGALVAGAFALSEPQAGSDAASLATRARRTASGWVLDGRKQWITSGDVAGVLVVWARTGGEGAGGISAFLVERGAPGLVVERHEEKMGLRASTTVSLALDGCAVPDGALLGAEGEGFRIAMAALDGGRIGIAAQATGTIRAALEASVRYARERRAFGVPIAEHEAIRFALADVATDHDLARLLTLRAAARKEAGAPFTREAAMAKLFASEAAQRAVTRAVQVHGGYGYTDAFPVERLFRDARVQTLYEGTSEIQRLVIARDLLRGS</sequence>
<evidence type="ECO:0000259" key="7">
    <source>
        <dbReference type="Pfam" id="PF02770"/>
    </source>
</evidence>
<evidence type="ECO:0000256" key="5">
    <source>
        <dbReference type="RuleBase" id="RU362125"/>
    </source>
</evidence>
<evidence type="ECO:0000256" key="4">
    <source>
        <dbReference type="ARBA" id="ARBA00022827"/>
    </source>
</evidence>
<dbReference type="Gene3D" id="1.20.140.10">
    <property type="entry name" value="Butyryl-CoA Dehydrogenase, subunit A, domain 3"/>
    <property type="match status" value="1"/>
</dbReference>
<dbReference type="InterPro" id="IPR009075">
    <property type="entry name" value="AcylCo_DH/oxidase_C"/>
</dbReference>
<dbReference type="Pfam" id="PF02771">
    <property type="entry name" value="Acyl-CoA_dh_N"/>
    <property type="match status" value="1"/>
</dbReference>
<dbReference type="Proteomes" id="UP001162734">
    <property type="component" value="Chromosome"/>
</dbReference>
<dbReference type="InterPro" id="IPR006091">
    <property type="entry name" value="Acyl-CoA_Oxase/DH_mid-dom"/>
</dbReference>
<evidence type="ECO:0000256" key="1">
    <source>
        <dbReference type="ARBA" id="ARBA00001974"/>
    </source>
</evidence>
<dbReference type="PROSITE" id="PS00072">
    <property type="entry name" value="ACYL_COA_DH_1"/>
    <property type="match status" value="1"/>
</dbReference>
<dbReference type="SUPFAM" id="SSF56645">
    <property type="entry name" value="Acyl-CoA dehydrogenase NM domain-like"/>
    <property type="match status" value="1"/>
</dbReference>
<dbReference type="PANTHER" id="PTHR43884">
    <property type="entry name" value="ACYL-COA DEHYDROGENASE"/>
    <property type="match status" value="1"/>
</dbReference>
<gene>
    <name evidence="9" type="primary">mmgC</name>
    <name evidence="9" type="ORF">AMPC_07350</name>
</gene>
<dbReference type="SUPFAM" id="SSF47203">
    <property type="entry name" value="Acyl-CoA dehydrogenase C-terminal domain-like"/>
    <property type="match status" value="1"/>
</dbReference>
<feature type="domain" description="Acyl-CoA oxidase/dehydrogenase middle" evidence="7">
    <location>
        <begin position="122"/>
        <end position="215"/>
    </location>
</feature>
<dbReference type="Gene3D" id="1.10.540.10">
    <property type="entry name" value="Acyl-CoA dehydrogenase/oxidase, N-terminal domain"/>
    <property type="match status" value="1"/>
</dbReference>
<dbReference type="InterPro" id="IPR009100">
    <property type="entry name" value="AcylCoA_DH/oxidase_NM_dom_sf"/>
</dbReference>
<dbReference type="Gene3D" id="2.40.110.10">
    <property type="entry name" value="Butyryl-CoA Dehydrogenase, subunit A, domain 2"/>
    <property type="match status" value="1"/>
</dbReference>
<dbReference type="InterPro" id="IPR046373">
    <property type="entry name" value="Acyl-CoA_Oxase/DH_mid-dom_sf"/>
</dbReference>
<evidence type="ECO:0000313" key="10">
    <source>
        <dbReference type="Proteomes" id="UP001162734"/>
    </source>
</evidence>
<dbReference type="PIRSF" id="PIRSF016578">
    <property type="entry name" value="HsaA"/>
    <property type="match status" value="1"/>
</dbReference>
<keyword evidence="10" id="KW-1185">Reference proteome</keyword>
<dbReference type="InterPro" id="IPR036250">
    <property type="entry name" value="AcylCo_DH-like_C"/>
</dbReference>
<dbReference type="Pfam" id="PF02770">
    <property type="entry name" value="Acyl-CoA_dh_M"/>
    <property type="match status" value="1"/>
</dbReference>
<dbReference type="PANTHER" id="PTHR43884:SF12">
    <property type="entry name" value="ISOVALERYL-COA DEHYDROGENASE, MITOCHONDRIAL-RELATED"/>
    <property type="match status" value="1"/>
</dbReference>
<evidence type="ECO:0000313" key="9">
    <source>
        <dbReference type="EMBL" id="BDG07622.1"/>
    </source>
</evidence>
<keyword evidence="3 5" id="KW-0285">Flavoprotein</keyword>
<proteinExistence type="inferred from homology"/>
<name>A0ABM7X706_9BACT</name>
<accession>A0ABM7X706</accession>
<protein>
    <submittedName>
        <fullName evidence="9">Acyl-CoA dehydrogenase</fullName>
    </submittedName>
</protein>
<evidence type="ECO:0000259" key="6">
    <source>
        <dbReference type="Pfam" id="PF00441"/>
    </source>
</evidence>
<dbReference type="InterPro" id="IPR037069">
    <property type="entry name" value="AcylCoA_DH/ox_N_sf"/>
</dbReference>